<evidence type="ECO:0000256" key="3">
    <source>
        <dbReference type="ARBA" id="ARBA00022741"/>
    </source>
</evidence>
<dbReference type="RefSeq" id="WP_062470425.1">
    <property type="nucleotide sequence ID" value="NZ_BBYN01000020.1"/>
</dbReference>
<dbReference type="InterPro" id="IPR027417">
    <property type="entry name" value="P-loop_NTPase"/>
</dbReference>
<keyword evidence="4 7" id="KW-0067">ATP-binding</keyword>
<keyword evidence="2" id="KW-0813">Transport</keyword>
<dbReference type="SUPFAM" id="SSF52540">
    <property type="entry name" value="P-loop containing nucleoside triphosphate hydrolases"/>
    <property type="match status" value="1"/>
</dbReference>
<dbReference type="Gene3D" id="3.40.50.300">
    <property type="entry name" value="P-loop containing nucleotide triphosphate hydrolases"/>
    <property type="match status" value="1"/>
</dbReference>
<dbReference type="InterPro" id="IPR003593">
    <property type="entry name" value="AAA+_ATPase"/>
</dbReference>
<evidence type="ECO:0000313" key="7">
    <source>
        <dbReference type="EMBL" id="AQS53113.1"/>
    </source>
</evidence>
<reference evidence="7 8" key="1">
    <citation type="journal article" date="2014" name="Int. J. Syst. Evol. Microbiol.">
        <title>Jeotgalibaca dankookensis gen. nov., sp. nov., a member of the family Carnobacteriaceae, isolated from seujeot (Korean traditional food).</title>
        <authorList>
            <person name="Lee D.G."/>
            <person name="Trujillo M.E."/>
            <person name="Kang H."/>
            <person name="Ahn T.Y."/>
        </authorList>
    </citation>
    <scope>NUCLEOTIDE SEQUENCE [LARGE SCALE GENOMIC DNA]</scope>
    <source>
        <strain evidence="7 8">EX-07</strain>
    </source>
</reference>
<gene>
    <name evidence="7" type="primary">yehX</name>
    <name evidence="7" type="ORF">BW727_100720</name>
</gene>
<dbReference type="Pfam" id="PF00005">
    <property type="entry name" value="ABC_tran"/>
    <property type="match status" value="1"/>
</dbReference>
<dbReference type="GO" id="GO:0015418">
    <property type="term" value="F:ABC-type quaternary ammonium compound transporting activity"/>
    <property type="evidence" value="ECO:0007669"/>
    <property type="project" value="UniProtKB-EC"/>
</dbReference>
<name>A0A1S6INI1_9LACT</name>
<evidence type="ECO:0000259" key="6">
    <source>
        <dbReference type="PROSITE" id="PS50893"/>
    </source>
</evidence>
<dbReference type="FunFam" id="3.40.50.300:FF:000425">
    <property type="entry name" value="Probable ABC transporter, ATP-binding subunit"/>
    <property type="match status" value="1"/>
</dbReference>
<dbReference type="GO" id="GO:0016887">
    <property type="term" value="F:ATP hydrolysis activity"/>
    <property type="evidence" value="ECO:0007669"/>
    <property type="project" value="InterPro"/>
</dbReference>
<organism evidence="7 8">
    <name type="scientific">Jeotgalibaca dankookensis</name>
    <dbReference type="NCBI Taxonomy" id="708126"/>
    <lineage>
        <taxon>Bacteria</taxon>
        <taxon>Bacillati</taxon>
        <taxon>Bacillota</taxon>
        <taxon>Bacilli</taxon>
        <taxon>Lactobacillales</taxon>
        <taxon>Carnobacteriaceae</taxon>
        <taxon>Jeotgalibaca</taxon>
    </lineage>
</organism>
<dbReference type="EC" id="7.6.2.9" evidence="5"/>
<evidence type="ECO:0000256" key="5">
    <source>
        <dbReference type="ARBA" id="ARBA00066388"/>
    </source>
</evidence>
<proteinExistence type="inferred from homology"/>
<dbReference type="GO" id="GO:0005524">
    <property type="term" value="F:ATP binding"/>
    <property type="evidence" value="ECO:0007669"/>
    <property type="project" value="UniProtKB-KW"/>
</dbReference>
<dbReference type="KEGG" id="jda:BW727_100720"/>
<evidence type="ECO:0000256" key="1">
    <source>
        <dbReference type="ARBA" id="ARBA00005417"/>
    </source>
</evidence>
<dbReference type="InterPro" id="IPR017871">
    <property type="entry name" value="ABC_transporter-like_CS"/>
</dbReference>
<dbReference type="AlphaFoldDB" id="A0A1S6INI1"/>
<evidence type="ECO:0000313" key="8">
    <source>
        <dbReference type="Proteomes" id="UP000188993"/>
    </source>
</evidence>
<dbReference type="Proteomes" id="UP000188993">
    <property type="component" value="Chromosome"/>
</dbReference>
<dbReference type="OrthoDB" id="9802264at2"/>
<dbReference type="PROSITE" id="PS00211">
    <property type="entry name" value="ABC_TRANSPORTER_1"/>
    <property type="match status" value="1"/>
</dbReference>
<comment type="similarity">
    <text evidence="1">Belongs to the ABC transporter superfamily.</text>
</comment>
<sequence length="310" mass="34556">MIKINNVTKKYGDFTAVDKLSLTVNKAEFLVILGPSGCGKSTLLRLINKMIDRNGGEIQVNGEDIDTVKGEELRKKIGYVIQSTGLFPHMDVKKNIATVPNLLNWEEKKISKRVDEMLTLVGLQPEKYKDKKPSELSGGEAQRIGVARAIASDPDILLMDEPFGAVDPINRLRLQKEFRKIQRELKKTVVFVTHDIDEALLLADRICVMNKGEIVQLDTPENIVLHPKNDFVSDFFKGEGILTILSRKPAVDYANESVILEEEPLDKNATLREVLTDMLTTGKEQVALVNGSISWDSILKIAGSDLNDSE</sequence>
<keyword evidence="3" id="KW-0547">Nucleotide-binding</keyword>
<evidence type="ECO:0000256" key="4">
    <source>
        <dbReference type="ARBA" id="ARBA00022840"/>
    </source>
</evidence>
<dbReference type="EMBL" id="CP019728">
    <property type="protein sequence ID" value="AQS53113.1"/>
    <property type="molecule type" value="Genomic_DNA"/>
</dbReference>
<keyword evidence="7" id="KW-0378">Hydrolase</keyword>
<protein>
    <recommendedName>
        <fullName evidence="5">ABC-type quaternary amine transporter</fullName>
        <ecNumber evidence="5">7.6.2.9</ecNumber>
    </recommendedName>
</protein>
<evidence type="ECO:0000256" key="2">
    <source>
        <dbReference type="ARBA" id="ARBA00022448"/>
    </source>
</evidence>
<dbReference type="PANTHER" id="PTHR43117:SF4">
    <property type="entry name" value="OSMOPROTECTANT IMPORT ATP-BINDING PROTEIN OSMV"/>
    <property type="match status" value="1"/>
</dbReference>
<dbReference type="PROSITE" id="PS50893">
    <property type="entry name" value="ABC_TRANSPORTER_2"/>
    <property type="match status" value="1"/>
</dbReference>
<dbReference type="InterPro" id="IPR003439">
    <property type="entry name" value="ABC_transporter-like_ATP-bd"/>
</dbReference>
<feature type="domain" description="ABC transporter" evidence="6">
    <location>
        <begin position="2"/>
        <end position="236"/>
    </location>
</feature>
<dbReference type="PANTHER" id="PTHR43117">
    <property type="entry name" value="OSMOPROTECTANT IMPORT ATP-BINDING PROTEIN OSMV"/>
    <property type="match status" value="1"/>
</dbReference>
<keyword evidence="8" id="KW-1185">Reference proteome</keyword>
<accession>A0A1S6INI1</accession>
<dbReference type="SMART" id="SM00382">
    <property type="entry name" value="AAA"/>
    <property type="match status" value="1"/>
</dbReference>
<dbReference type="STRING" id="708126.BW727_100720"/>